<keyword evidence="4" id="KW-1185">Reference proteome</keyword>
<organism evidence="3 4">
    <name type="scientific">Fimbriimonas ginsengisoli Gsoil 348</name>
    <dbReference type="NCBI Taxonomy" id="661478"/>
    <lineage>
        <taxon>Bacteria</taxon>
        <taxon>Bacillati</taxon>
        <taxon>Armatimonadota</taxon>
        <taxon>Fimbriimonadia</taxon>
        <taxon>Fimbriimonadales</taxon>
        <taxon>Fimbriimonadaceae</taxon>
        <taxon>Fimbriimonas</taxon>
    </lineage>
</organism>
<name>A0A068NKM4_FIMGI</name>
<accession>A0A068NKM4</accession>
<dbReference type="PANTHER" id="PTHR36109:SF2">
    <property type="entry name" value="MEMBRANE PROTEIN"/>
    <property type="match status" value="1"/>
</dbReference>
<dbReference type="OrthoDB" id="7204249at2"/>
<evidence type="ECO:0000313" key="3">
    <source>
        <dbReference type="EMBL" id="AIE84108.1"/>
    </source>
</evidence>
<dbReference type="PANTHER" id="PTHR36109">
    <property type="entry name" value="MEMBRANE PROTEIN-RELATED"/>
    <property type="match status" value="1"/>
</dbReference>
<dbReference type="RefSeq" id="WP_025227246.1">
    <property type="nucleotide sequence ID" value="NZ_CP007139.1"/>
</dbReference>
<gene>
    <name evidence="3" type="ORF">OP10G_0740</name>
</gene>
<dbReference type="AlphaFoldDB" id="A0A068NKM4"/>
<dbReference type="InterPro" id="IPR052948">
    <property type="entry name" value="Low_temp-induced_all0457"/>
</dbReference>
<evidence type="ECO:0000256" key="2">
    <source>
        <dbReference type="SAM" id="Phobius"/>
    </source>
</evidence>
<feature type="transmembrane region" description="Helical" evidence="2">
    <location>
        <begin position="67"/>
        <end position="90"/>
    </location>
</feature>
<dbReference type="eggNOG" id="COG3861">
    <property type="taxonomic scope" value="Bacteria"/>
</dbReference>
<keyword evidence="2" id="KW-0812">Transmembrane</keyword>
<dbReference type="Proteomes" id="UP000027982">
    <property type="component" value="Chromosome"/>
</dbReference>
<dbReference type="KEGG" id="fgi:OP10G_0740"/>
<protein>
    <recommendedName>
        <fullName evidence="5">General stress protein 17M-like domain-containing protein</fullName>
    </recommendedName>
</protein>
<reference evidence="3 4" key="1">
    <citation type="journal article" date="2014" name="PLoS ONE">
        <title>The first complete genome sequence of the class fimbriimonadia in the phylum armatimonadetes.</title>
        <authorList>
            <person name="Hu Z.Y."/>
            <person name="Wang Y.Z."/>
            <person name="Im W.T."/>
            <person name="Wang S.Y."/>
            <person name="Zhao G.P."/>
            <person name="Zheng H.J."/>
            <person name="Quan Z.X."/>
        </authorList>
    </citation>
    <scope>NUCLEOTIDE SEQUENCE [LARGE SCALE GENOMIC DNA]</scope>
    <source>
        <strain evidence="3">Gsoil 348</strain>
    </source>
</reference>
<dbReference type="STRING" id="661478.OP10G_0740"/>
<keyword evidence="2" id="KW-1133">Transmembrane helix</keyword>
<keyword evidence="2" id="KW-0472">Membrane</keyword>
<dbReference type="EMBL" id="CP007139">
    <property type="protein sequence ID" value="AIE84108.1"/>
    <property type="molecule type" value="Genomic_DNA"/>
</dbReference>
<sequence length="289" mass="29879">MATTIVGLFDDRDTAETAVMDLIAAGFDRRRVSVLAADPRGELYRSHIREDGNLSGEGAATGLTSGAVVGGLLGLLIGAGLIFVPAGVIAAGPIAGLIAGGAAGAATGGILGGLIGLGIPESEADVYAESVRRGGTIVTIEADESRADEAHRILDRDGAVNVEDRAESYRQEGFSSYDSEAPVLTDEEIARERERNALTTGAIDEATAARVRRYTQGSPGTGSGAYADNPPRDVDYMDHTPTGVPNNQPGIQTGGHDLDGTPDTRGVTEKIADALTGDKYDDKTGKRID</sequence>
<feature type="region of interest" description="Disordered" evidence="1">
    <location>
        <begin position="214"/>
        <end position="265"/>
    </location>
</feature>
<evidence type="ECO:0000313" key="4">
    <source>
        <dbReference type="Proteomes" id="UP000027982"/>
    </source>
</evidence>
<dbReference type="HOGENOM" id="CLU_083853_1_0_0"/>
<evidence type="ECO:0000256" key="1">
    <source>
        <dbReference type="SAM" id="MobiDB-lite"/>
    </source>
</evidence>
<feature type="transmembrane region" description="Helical" evidence="2">
    <location>
        <begin position="97"/>
        <end position="119"/>
    </location>
</feature>
<proteinExistence type="predicted"/>
<evidence type="ECO:0008006" key="5">
    <source>
        <dbReference type="Google" id="ProtNLM"/>
    </source>
</evidence>